<proteinExistence type="predicted"/>
<name>A0AAV0YQ03_VICFA</name>
<dbReference type="EMBL" id="OX451736">
    <property type="protein sequence ID" value="CAI8587806.1"/>
    <property type="molecule type" value="Genomic_DNA"/>
</dbReference>
<evidence type="ECO:0000313" key="1">
    <source>
        <dbReference type="EMBL" id="CAI8587806.1"/>
    </source>
</evidence>
<organism evidence="1 2">
    <name type="scientific">Vicia faba</name>
    <name type="common">Broad bean</name>
    <name type="synonym">Faba vulgaris</name>
    <dbReference type="NCBI Taxonomy" id="3906"/>
    <lineage>
        <taxon>Eukaryota</taxon>
        <taxon>Viridiplantae</taxon>
        <taxon>Streptophyta</taxon>
        <taxon>Embryophyta</taxon>
        <taxon>Tracheophyta</taxon>
        <taxon>Spermatophyta</taxon>
        <taxon>Magnoliopsida</taxon>
        <taxon>eudicotyledons</taxon>
        <taxon>Gunneridae</taxon>
        <taxon>Pentapetalae</taxon>
        <taxon>rosids</taxon>
        <taxon>fabids</taxon>
        <taxon>Fabales</taxon>
        <taxon>Fabaceae</taxon>
        <taxon>Papilionoideae</taxon>
        <taxon>50 kb inversion clade</taxon>
        <taxon>NPAAA clade</taxon>
        <taxon>Hologalegina</taxon>
        <taxon>IRL clade</taxon>
        <taxon>Fabeae</taxon>
        <taxon>Vicia</taxon>
    </lineage>
</organism>
<protein>
    <submittedName>
        <fullName evidence="1">Uncharacterized protein</fullName>
    </submittedName>
</protein>
<reference evidence="1 2" key="1">
    <citation type="submission" date="2023-01" db="EMBL/GenBank/DDBJ databases">
        <authorList>
            <person name="Kreplak J."/>
        </authorList>
    </citation>
    <scope>NUCLEOTIDE SEQUENCE [LARGE SCALE GENOMIC DNA]</scope>
</reference>
<keyword evidence="2" id="KW-1185">Reference proteome</keyword>
<accession>A0AAV0YQ03</accession>
<sequence>MSEHHLCRLMTLNMRDTLSPTLSLQDIVMKTGSVESCVTVKKPDPVIIFYLGPSQTPNVEPNVGTYAKDYVISNVVGNIRIIGKFISENMNDVNGFVDVSLSKILVLKPDTYVVPDVITFLAQTDNPDIKKLNYDNEHIWENWALGIEPMVSKSKPSKDVVESAKDWIKVVTSAKKRKEASSSDSESLPIISCSGFWDEGLDVVGFSTEKGRRKMRSLEEERANGM</sequence>
<dbReference type="Proteomes" id="UP001157006">
    <property type="component" value="Chromosome 1L"/>
</dbReference>
<dbReference type="AlphaFoldDB" id="A0AAV0YQ03"/>
<gene>
    <name evidence="1" type="ORF">VFH_I317680</name>
</gene>
<evidence type="ECO:0000313" key="2">
    <source>
        <dbReference type="Proteomes" id="UP001157006"/>
    </source>
</evidence>